<dbReference type="RefSeq" id="WP_037219086.1">
    <property type="nucleotide sequence ID" value="NZ_BAYX01000004.1"/>
</dbReference>
<gene>
    <name evidence="12" type="ORF">RRH01S_04_01280</name>
</gene>
<name>A0AA87U470_RHIRH</name>
<evidence type="ECO:0000259" key="11">
    <source>
        <dbReference type="Pfam" id="PF00999"/>
    </source>
</evidence>
<feature type="transmembrane region" description="Helical" evidence="10">
    <location>
        <begin position="205"/>
        <end position="225"/>
    </location>
</feature>
<feature type="transmembrane region" description="Helical" evidence="10">
    <location>
        <begin position="47"/>
        <end position="68"/>
    </location>
</feature>
<evidence type="ECO:0000256" key="3">
    <source>
        <dbReference type="ARBA" id="ARBA00022475"/>
    </source>
</evidence>
<feature type="transmembrane region" description="Helical" evidence="10">
    <location>
        <begin position="80"/>
        <end position="102"/>
    </location>
</feature>
<protein>
    <submittedName>
        <fullName evidence="12">Na(+)/H(+) antiporter</fullName>
    </submittedName>
</protein>
<feature type="transmembrane region" description="Helical" evidence="10">
    <location>
        <begin position="261"/>
        <end position="283"/>
    </location>
</feature>
<keyword evidence="6" id="KW-0915">Sodium</keyword>
<dbReference type="GO" id="GO:0051453">
    <property type="term" value="P:regulation of intracellular pH"/>
    <property type="evidence" value="ECO:0007669"/>
    <property type="project" value="TreeGrafter"/>
</dbReference>
<evidence type="ECO:0000256" key="9">
    <source>
        <dbReference type="ARBA" id="ARBA00023201"/>
    </source>
</evidence>
<dbReference type="GO" id="GO:0005886">
    <property type="term" value="C:plasma membrane"/>
    <property type="evidence" value="ECO:0007669"/>
    <property type="project" value="UniProtKB-SubCell"/>
</dbReference>
<evidence type="ECO:0000256" key="7">
    <source>
        <dbReference type="ARBA" id="ARBA00023065"/>
    </source>
</evidence>
<feature type="domain" description="Cation/H+ exchanger transmembrane" evidence="11">
    <location>
        <begin position="12"/>
        <end position="396"/>
    </location>
</feature>
<dbReference type="AlphaFoldDB" id="A0AA87U470"/>
<sequence>MAFFESMLTLMLVALIALQPSRKLGIPYPTMLAIAGVLVAMLPWAPGISIDPALALALFIAPALFDAAYDLPPRTLKQNWIPLISLAGIAVILTAAAVAWVGVAYAGLPIAAAIALGAIVAPPDAAAATAMLGRFNLPRRAFTVLKGESLLNDAVALLIFGAAVAAASGTVSAVELVPQLALAAPGGIVLGILLGYVYMRIGPRLAGTLGGSLFEFVATFGVWVIAERLHLSAVLTMVAFAMVIARDMPDRISARNRIRSYSIWEAAIFMLNVLAFLLMGMQARTTVLQLYQQDVGFAISFAVLVFLTVVLVRIVWLLLSNRVIYYLHAAGIYKASAPTLSMSLVGSWCGMRGLVTLATALALPEGFPSRDLIVFSALTVVLGTLIVQGLTLGPLIRLLKLERDDSMKNDIDSARLALIDAALEELESMQDSKAATTLRGLYRGDRELATQGLNPREAGEVDALKRQVIQAKRTKLAAMRRSGTIDDDVFHVLEEELDWAELGASHPGRFEVVEG</sequence>
<feature type="transmembrane region" description="Helical" evidence="10">
    <location>
        <begin position="108"/>
        <end position="133"/>
    </location>
</feature>
<keyword evidence="2" id="KW-0813">Transport</keyword>
<feature type="transmembrane region" description="Helical" evidence="10">
    <location>
        <begin position="154"/>
        <end position="174"/>
    </location>
</feature>
<keyword evidence="4 10" id="KW-0812">Transmembrane</keyword>
<keyword evidence="8 10" id="KW-0472">Membrane</keyword>
<proteinExistence type="predicted"/>
<evidence type="ECO:0000256" key="10">
    <source>
        <dbReference type="SAM" id="Phobius"/>
    </source>
</evidence>
<evidence type="ECO:0000256" key="1">
    <source>
        <dbReference type="ARBA" id="ARBA00004651"/>
    </source>
</evidence>
<evidence type="ECO:0000256" key="5">
    <source>
        <dbReference type="ARBA" id="ARBA00022989"/>
    </source>
</evidence>
<dbReference type="InterPro" id="IPR006153">
    <property type="entry name" value="Cation/H_exchanger_TM"/>
</dbReference>
<dbReference type="GO" id="GO:0098719">
    <property type="term" value="P:sodium ion import across plasma membrane"/>
    <property type="evidence" value="ECO:0007669"/>
    <property type="project" value="TreeGrafter"/>
</dbReference>
<dbReference type="GO" id="GO:0015385">
    <property type="term" value="F:sodium:proton antiporter activity"/>
    <property type="evidence" value="ECO:0007669"/>
    <property type="project" value="InterPro"/>
</dbReference>
<dbReference type="PANTHER" id="PTHR10110">
    <property type="entry name" value="SODIUM/HYDROGEN EXCHANGER"/>
    <property type="match status" value="1"/>
</dbReference>
<organism evidence="12 13">
    <name type="scientific">Rhizobium rhizogenes NBRC 13257</name>
    <dbReference type="NCBI Taxonomy" id="1220581"/>
    <lineage>
        <taxon>Bacteria</taxon>
        <taxon>Pseudomonadati</taxon>
        <taxon>Pseudomonadota</taxon>
        <taxon>Alphaproteobacteria</taxon>
        <taxon>Hyphomicrobiales</taxon>
        <taxon>Rhizobiaceae</taxon>
        <taxon>Rhizobium/Agrobacterium group</taxon>
        <taxon>Rhizobium</taxon>
    </lineage>
</organism>
<keyword evidence="5 10" id="KW-1133">Transmembrane helix</keyword>
<dbReference type="GO" id="GO:0015386">
    <property type="term" value="F:potassium:proton antiporter activity"/>
    <property type="evidence" value="ECO:0007669"/>
    <property type="project" value="TreeGrafter"/>
</dbReference>
<feature type="transmembrane region" description="Helical" evidence="10">
    <location>
        <begin position="295"/>
        <end position="319"/>
    </location>
</feature>
<keyword evidence="7" id="KW-0406">Ion transport</keyword>
<evidence type="ECO:0000313" key="13">
    <source>
        <dbReference type="Proteomes" id="UP000026941"/>
    </source>
</evidence>
<dbReference type="InterPro" id="IPR018422">
    <property type="entry name" value="Cation/H_exchanger_CPA1"/>
</dbReference>
<comment type="caution">
    <text evidence="12">The sequence shown here is derived from an EMBL/GenBank/DDBJ whole genome shotgun (WGS) entry which is preliminary data.</text>
</comment>
<dbReference type="GeneID" id="86850127"/>
<dbReference type="Proteomes" id="UP000026941">
    <property type="component" value="Unassembled WGS sequence"/>
</dbReference>
<evidence type="ECO:0000256" key="8">
    <source>
        <dbReference type="ARBA" id="ARBA00023136"/>
    </source>
</evidence>
<feature type="transmembrane region" description="Helical" evidence="10">
    <location>
        <begin position="373"/>
        <end position="399"/>
    </location>
</feature>
<evidence type="ECO:0000256" key="4">
    <source>
        <dbReference type="ARBA" id="ARBA00022692"/>
    </source>
</evidence>
<feature type="transmembrane region" description="Helical" evidence="10">
    <location>
        <begin position="231"/>
        <end position="249"/>
    </location>
</feature>
<evidence type="ECO:0000256" key="6">
    <source>
        <dbReference type="ARBA" id="ARBA00023053"/>
    </source>
</evidence>
<accession>A0AA87U470</accession>
<dbReference type="EMBL" id="BAYX01000004">
    <property type="protein sequence ID" value="GAJ92575.1"/>
    <property type="molecule type" value="Genomic_DNA"/>
</dbReference>
<dbReference type="Pfam" id="PF00999">
    <property type="entry name" value="Na_H_Exchanger"/>
    <property type="match status" value="1"/>
</dbReference>
<feature type="transmembrane region" description="Helical" evidence="10">
    <location>
        <begin position="180"/>
        <end position="198"/>
    </location>
</feature>
<keyword evidence="9" id="KW-0739">Sodium transport</keyword>
<evidence type="ECO:0000313" key="12">
    <source>
        <dbReference type="EMBL" id="GAJ92575.1"/>
    </source>
</evidence>
<evidence type="ECO:0000256" key="2">
    <source>
        <dbReference type="ARBA" id="ARBA00022448"/>
    </source>
</evidence>
<feature type="transmembrane region" description="Helical" evidence="10">
    <location>
        <begin position="340"/>
        <end position="361"/>
    </location>
</feature>
<dbReference type="Gene3D" id="6.10.140.1330">
    <property type="match status" value="1"/>
</dbReference>
<dbReference type="PANTHER" id="PTHR10110:SF86">
    <property type="entry name" value="SODIUM_HYDROGEN EXCHANGER 7"/>
    <property type="match status" value="1"/>
</dbReference>
<keyword evidence="3" id="KW-1003">Cell membrane</keyword>
<comment type="subcellular location">
    <subcellularLocation>
        <location evidence="1">Cell membrane</location>
        <topology evidence="1">Multi-pass membrane protein</topology>
    </subcellularLocation>
</comment>
<reference evidence="12 13" key="1">
    <citation type="submission" date="2014-05" db="EMBL/GenBank/DDBJ databases">
        <title>Whole genome shotgun sequence of Rhizobium rhizogenes NBRC 13257.</title>
        <authorList>
            <person name="Katano-Makiyama Y."/>
            <person name="Hosoyama A."/>
            <person name="Hashimoto M."/>
            <person name="Hosoyama Y."/>
            <person name="Noguchi M."/>
            <person name="Tsuchikane K."/>
            <person name="Kimura A."/>
            <person name="Ohji S."/>
            <person name="Ichikawa N."/>
            <person name="Yamazoe A."/>
            <person name="Fujita N."/>
        </authorList>
    </citation>
    <scope>NUCLEOTIDE SEQUENCE [LARGE SCALE GENOMIC DNA]</scope>
    <source>
        <strain evidence="12 13">NBRC 13257</strain>
    </source>
</reference>